<feature type="domain" description="CdaR GGDEF-like" evidence="5">
    <location>
        <begin position="274"/>
        <end position="391"/>
    </location>
</feature>
<accession>A0ABP8NYD5</accession>
<organism evidence="6 7">
    <name type="scientific">Rhodococcus olei</name>
    <dbReference type="NCBI Taxonomy" id="2161675"/>
    <lineage>
        <taxon>Bacteria</taxon>
        <taxon>Bacillati</taxon>
        <taxon>Actinomycetota</taxon>
        <taxon>Actinomycetes</taxon>
        <taxon>Mycobacteriales</taxon>
        <taxon>Nocardiaceae</taxon>
        <taxon>Rhodococcus</taxon>
    </lineage>
</organism>
<dbReference type="InterPro" id="IPR025751">
    <property type="entry name" value="RsbRD_N_dom"/>
</dbReference>
<dbReference type="InterPro" id="IPR051448">
    <property type="entry name" value="CdaR-like_regulators"/>
</dbReference>
<feature type="domain" description="PucR C-terminal helix-turn-helix" evidence="3">
    <location>
        <begin position="446"/>
        <end position="500"/>
    </location>
</feature>
<sequence length="518" mass="56651">MHNHMGGQTTRFAHTLCSVPNGPGEAALATGGHGTTDLRITSRTWLSCTWLPWSRSRSPHPARISDINHEACSRQPRSTDIAHESSSDTTPESFSDVRESEVRALIRAVAADIDGHRREIVTEMINRITSELDEVATDPRIMPLLTQAAEGSVAANARILVDAREVAPSPASAAALGYARVLAQRGLPVAVLERGYLLDHNIFLRWCVERLGALGTDPAVVAAATLIIMSRVSERTDSSHQHMLSEYETEREAWLRNRNTTRSARISDLLNCRDVEVEAAESSLGYRLRQHHLGVIVWTDTSPGSADNLAHLERVVSVVAKHLECRERPLFEPSDERTAWVWLPLGDNKHPDLSGVAATIRRFEPAATLAVGAPQAGISGFVRTHQQAAKASTVAQASRVPGSRVVPFDEVGAVALMCTDLDATGDWVTDVLGPLAADDSTARSYRHTLRAFYATGGSYSAAANALTLHRNSVIYRIHRIEQLLERNVRTHRLELEMALALCHWLGPAVLKASHTPTE</sequence>
<evidence type="ECO:0000259" key="3">
    <source>
        <dbReference type="Pfam" id="PF13556"/>
    </source>
</evidence>
<feature type="domain" description="RsbT co-antagonist protein RsbRD N-terminal" evidence="4">
    <location>
        <begin position="119"/>
        <end position="262"/>
    </location>
</feature>
<proteinExistence type="inferred from homology"/>
<keyword evidence="7" id="KW-1185">Reference proteome</keyword>
<dbReference type="Pfam" id="PF13556">
    <property type="entry name" value="HTH_30"/>
    <property type="match status" value="1"/>
</dbReference>
<feature type="region of interest" description="Disordered" evidence="2">
    <location>
        <begin position="68"/>
        <end position="96"/>
    </location>
</feature>
<evidence type="ECO:0000256" key="1">
    <source>
        <dbReference type="ARBA" id="ARBA00006754"/>
    </source>
</evidence>
<dbReference type="InterPro" id="IPR025736">
    <property type="entry name" value="PucR_C-HTH_dom"/>
</dbReference>
<dbReference type="InterPro" id="IPR042070">
    <property type="entry name" value="PucR_C-HTH_sf"/>
</dbReference>
<evidence type="ECO:0000313" key="7">
    <source>
        <dbReference type="Proteomes" id="UP001501183"/>
    </source>
</evidence>
<evidence type="ECO:0000256" key="2">
    <source>
        <dbReference type="SAM" id="MobiDB-lite"/>
    </source>
</evidence>
<gene>
    <name evidence="6" type="ORF">GCM10023094_11440</name>
</gene>
<evidence type="ECO:0000259" key="4">
    <source>
        <dbReference type="Pfam" id="PF14361"/>
    </source>
</evidence>
<dbReference type="PANTHER" id="PTHR33744">
    <property type="entry name" value="CARBOHYDRATE DIACID REGULATOR"/>
    <property type="match status" value="1"/>
</dbReference>
<evidence type="ECO:0000313" key="6">
    <source>
        <dbReference type="EMBL" id="GAA4474937.1"/>
    </source>
</evidence>
<comment type="similarity">
    <text evidence="1">Belongs to the CdaR family.</text>
</comment>
<dbReference type="Gene3D" id="1.10.10.2840">
    <property type="entry name" value="PucR C-terminal helix-turn-helix domain"/>
    <property type="match status" value="1"/>
</dbReference>
<dbReference type="Pfam" id="PF17853">
    <property type="entry name" value="GGDEF_2"/>
    <property type="match status" value="1"/>
</dbReference>
<dbReference type="Pfam" id="PF14361">
    <property type="entry name" value="RsbRD_N"/>
    <property type="match status" value="1"/>
</dbReference>
<comment type="caution">
    <text evidence="6">The sequence shown here is derived from an EMBL/GenBank/DDBJ whole genome shotgun (WGS) entry which is preliminary data.</text>
</comment>
<reference evidence="7" key="1">
    <citation type="journal article" date="2019" name="Int. J. Syst. Evol. Microbiol.">
        <title>The Global Catalogue of Microorganisms (GCM) 10K type strain sequencing project: providing services to taxonomists for standard genome sequencing and annotation.</title>
        <authorList>
            <consortium name="The Broad Institute Genomics Platform"/>
            <consortium name="The Broad Institute Genome Sequencing Center for Infectious Disease"/>
            <person name="Wu L."/>
            <person name="Ma J."/>
        </authorList>
    </citation>
    <scope>NUCLEOTIDE SEQUENCE [LARGE SCALE GENOMIC DNA]</scope>
    <source>
        <strain evidence="7">JCM 32206</strain>
    </source>
</reference>
<dbReference type="InterPro" id="IPR041522">
    <property type="entry name" value="CdaR_GGDEF"/>
</dbReference>
<evidence type="ECO:0000259" key="5">
    <source>
        <dbReference type="Pfam" id="PF17853"/>
    </source>
</evidence>
<name>A0ABP8NYD5_9NOCA</name>
<protein>
    <submittedName>
        <fullName evidence="6">Helix-turn-helix domain-containing protein</fullName>
    </submittedName>
</protein>
<dbReference type="PANTHER" id="PTHR33744:SF1">
    <property type="entry name" value="DNA-BINDING TRANSCRIPTIONAL ACTIVATOR ADER"/>
    <property type="match status" value="1"/>
</dbReference>
<dbReference type="Proteomes" id="UP001501183">
    <property type="component" value="Unassembled WGS sequence"/>
</dbReference>
<dbReference type="EMBL" id="BAABFB010000024">
    <property type="protein sequence ID" value="GAA4474937.1"/>
    <property type="molecule type" value="Genomic_DNA"/>
</dbReference>